<feature type="region of interest" description="Disordered" evidence="1">
    <location>
        <begin position="37"/>
        <end position="66"/>
    </location>
</feature>
<evidence type="ECO:0000256" key="1">
    <source>
        <dbReference type="SAM" id="MobiDB-lite"/>
    </source>
</evidence>
<sequence length="66" mass="7777">MICRICRDFLEESPPVQPPPPDRDLCSGCSKLKAEGLDGRRPMSDEEVKELVNRREQDRRSKRFRF</sequence>
<dbReference type="Proteomes" id="UP000034956">
    <property type="component" value="Unassembled WGS sequence"/>
</dbReference>
<name>A0A0G1U9P0_9BACT</name>
<protein>
    <submittedName>
        <fullName evidence="2">Uncharacterized protein</fullName>
    </submittedName>
</protein>
<dbReference type="EMBL" id="LCPF01000006">
    <property type="protein sequence ID" value="KKU90814.1"/>
    <property type="molecule type" value="Genomic_DNA"/>
</dbReference>
<dbReference type="AlphaFoldDB" id="A0A0G1U9P0"/>
<gene>
    <name evidence="2" type="ORF">UY23_C0006G0023</name>
</gene>
<evidence type="ECO:0000313" key="3">
    <source>
        <dbReference type="Proteomes" id="UP000034956"/>
    </source>
</evidence>
<proteinExistence type="predicted"/>
<organism evidence="2 3">
    <name type="scientific">Candidatus Jorgensenbacteria bacterium GW2011_GWA1_48_11</name>
    <dbReference type="NCBI Taxonomy" id="1618660"/>
    <lineage>
        <taxon>Bacteria</taxon>
        <taxon>Candidatus Joergenseniibacteriota</taxon>
    </lineage>
</organism>
<reference evidence="2 3" key="1">
    <citation type="journal article" date="2015" name="Nature">
        <title>rRNA introns, odd ribosomes, and small enigmatic genomes across a large radiation of phyla.</title>
        <authorList>
            <person name="Brown C.T."/>
            <person name="Hug L.A."/>
            <person name="Thomas B.C."/>
            <person name="Sharon I."/>
            <person name="Castelle C.J."/>
            <person name="Singh A."/>
            <person name="Wilkins M.J."/>
            <person name="Williams K.H."/>
            <person name="Banfield J.F."/>
        </authorList>
    </citation>
    <scope>NUCLEOTIDE SEQUENCE [LARGE SCALE GENOMIC DNA]</scope>
</reference>
<feature type="compositionally biased region" description="Basic and acidic residues" evidence="1">
    <location>
        <begin position="37"/>
        <end position="59"/>
    </location>
</feature>
<accession>A0A0G1U9P0</accession>
<evidence type="ECO:0000313" key="2">
    <source>
        <dbReference type="EMBL" id="KKU90814.1"/>
    </source>
</evidence>
<comment type="caution">
    <text evidence="2">The sequence shown here is derived from an EMBL/GenBank/DDBJ whole genome shotgun (WGS) entry which is preliminary data.</text>
</comment>